<evidence type="ECO:0000313" key="2">
    <source>
        <dbReference type="EMBL" id="CAD0205263.1"/>
    </source>
</evidence>
<sequence length="292" mass="33315">MITFVAGINEKLLQLKQSIQLQNKLQKLLTLKKNDLLRHYRGEEYRKQDETYQHGSSHSHETHNYGPSRIVDNHPRLTNIQNVNIFDSKQKIALRSGNDDEEISRIMETESDRMCRKLPKEYKCKSRGRKGYAADDNDGFDETENVDEVQKFLMGLDRKLDVGGNYNVDLRCVGNNMCQGRNDLGDTNNDNVARNGKRLSDQDVLLSFNKGDLLCKGNCARHGVNHDRNDNAIDHTGLRCKGGGCGRSRNDDDRREDEVKLNNNVDAIILDTSIEDFISKLNARRSDVYAVN</sequence>
<dbReference type="EMBL" id="LR824026">
    <property type="protein sequence ID" value="CAD0205263.1"/>
    <property type="molecule type" value="Genomic_DNA"/>
</dbReference>
<keyword evidence="3" id="KW-1185">Reference proteome</keyword>
<gene>
    <name evidence="2" type="ORF">CINC_LOCUS7567</name>
</gene>
<dbReference type="OrthoDB" id="7403894at2759"/>
<reference evidence="2" key="1">
    <citation type="submission" date="2021-12" db="EMBL/GenBank/DDBJ databases">
        <authorList>
            <person name="King R."/>
        </authorList>
    </citation>
    <scope>NUCLEOTIDE SEQUENCE</scope>
</reference>
<organism evidence="2 3">
    <name type="scientific">Chrysodeixis includens</name>
    <name type="common">Soybean looper</name>
    <name type="synonym">Pseudoplusia includens</name>
    <dbReference type="NCBI Taxonomy" id="689277"/>
    <lineage>
        <taxon>Eukaryota</taxon>
        <taxon>Metazoa</taxon>
        <taxon>Ecdysozoa</taxon>
        <taxon>Arthropoda</taxon>
        <taxon>Hexapoda</taxon>
        <taxon>Insecta</taxon>
        <taxon>Pterygota</taxon>
        <taxon>Neoptera</taxon>
        <taxon>Endopterygota</taxon>
        <taxon>Lepidoptera</taxon>
        <taxon>Glossata</taxon>
        <taxon>Ditrysia</taxon>
        <taxon>Noctuoidea</taxon>
        <taxon>Noctuidae</taxon>
        <taxon>Plusiinae</taxon>
        <taxon>Chrysodeixis</taxon>
    </lineage>
</organism>
<evidence type="ECO:0000313" key="3">
    <source>
        <dbReference type="Proteomes" id="UP001154114"/>
    </source>
</evidence>
<feature type="compositionally biased region" description="Basic and acidic residues" evidence="1">
    <location>
        <begin position="48"/>
        <end position="63"/>
    </location>
</feature>
<evidence type="ECO:0000256" key="1">
    <source>
        <dbReference type="SAM" id="MobiDB-lite"/>
    </source>
</evidence>
<dbReference type="AlphaFoldDB" id="A0A9N8L024"/>
<proteinExistence type="predicted"/>
<name>A0A9N8L024_CHRIL</name>
<feature type="region of interest" description="Disordered" evidence="1">
    <location>
        <begin position="48"/>
        <end position="67"/>
    </location>
</feature>
<accession>A0A9N8L024</accession>
<protein>
    <submittedName>
        <fullName evidence="2">Uncharacterized protein</fullName>
    </submittedName>
</protein>
<dbReference type="Proteomes" id="UP001154114">
    <property type="component" value="Chromosome 23"/>
</dbReference>